<evidence type="ECO:0000259" key="7">
    <source>
        <dbReference type="Pfam" id="PF07714"/>
    </source>
</evidence>
<keyword evidence="2" id="KW-0808">Transferase</keyword>
<dbReference type="Gene3D" id="1.10.510.10">
    <property type="entry name" value="Transferase(Phosphotransferase) domain 1"/>
    <property type="match status" value="1"/>
</dbReference>
<dbReference type="VEuPathDB" id="FungiDB:RhiirFUN_010096"/>
<comment type="caution">
    <text evidence="8">The sequence shown here is derived from an EMBL/GenBank/DDBJ whole genome shotgun (WGS) entry which is preliminary data.</text>
</comment>
<dbReference type="Proteomes" id="UP000233469">
    <property type="component" value="Unassembled WGS sequence"/>
</dbReference>
<feature type="region of interest" description="Disordered" evidence="6">
    <location>
        <begin position="340"/>
        <end position="370"/>
    </location>
</feature>
<evidence type="ECO:0000313" key="9">
    <source>
        <dbReference type="Proteomes" id="UP000233469"/>
    </source>
</evidence>
<feature type="region of interest" description="Disordered" evidence="6">
    <location>
        <begin position="390"/>
        <end position="417"/>
    </location>
</feature>
<dbReference type="PANTHER" id="PTHR46716">
    <property type="entry name" value="MITOGEN-ACTIVATED PROTEIN KINASE KINASE KINASE 7"/>
    <property type="match status" value="1"/>
</dbReference>
<accession>A0A2N1MGT5</accession>
<evidence type="ECO:0000256" key="5">
    <source>
        <dbReference type="ARBA" id="ARBA00022840"/>
    </source>
</evidence>
<sequence>MSNIRRELIEAALTRAHLLIDYSICVGFHKQYEFCEQKILDDESLTEEEKTEAIRLNNKDYDRDKIIYNLGTRRICENCNQKCLATLYCEYCVRNYLKANFSNWTSGNNDIDDLIKNCQMETLMPNTVIEWIPYNNLENIKYLTKGGFSEIYTADWIDGQYKEWDSKEQQLVRYGTRIVILKELKNVENASQSWFEEAESHLTLSNKNSEIVQCYGYTFKSDIYSIAMLMWEISFGQPPFMNYEHDYILAINIIDGIRPKIVSEIPLEYKSLMEQCWDANPLKRPDIAKVDKEKININSKSFTSKIYKFENLPEPKNATEEEQKAFYITRSYDFSISSNSSNLGKSSNQYTSISSKDNDSKESPRLSKKLKIENVDVQNDYEREFMQQRSNIGTNDEVQNNSSLHSEQDKSEILDGKPKLDQPVYVRGVMDAFATANLAPNKRKDENSCSVFHFPNLNELYAVRNAVCTLHPNALFDPNAQLQQEPIGTAWILNNVAVRKSDFADDDRFFTNR</sequence>
<gene>
    <name evidence="8" type="ORF">RhiirC2_856644</name>
</gene>
<dbReference type="InterPro" id="IPR011009">
    <property type="entry name" value="Kinase-like_dom_sf"/>
</dbReference>
<evidence type="ECO:0000256" key="1">
    <source>
        <dbReference type="ARBA" id="ARBA00022527"/>
    </source>
</evidence>
<feature type="compositionally biased region" description="Basic and acidic residues" evidence="6">
    <location>
        <begin position="406"/>
        <end position="417"/>
    </location>
</feature>
<dbReference type="GO" id="GO:0007254">
    <property type="term" value="P:JNK cascade"/>
    <property type="evidence" value="ECO:0007669"/>
    <property type="project" value="TreeGrafter"/>
</dbReference>
<feature type="domain" description="Serine-threonine/tyrosine-protein kinase catalytic" evidence="7">
    <location>
        <begin position="210"/>
        <end position="291"/>
    </location>
</feature>
<dbReference type="GO" id="GO:0005524">
    <property type="term" value="F:ATP binding"/>
    <property type="evidence" value="ECO:0007669"/>
    <property type="project" value="UniProtKB-KW"/>
</dbReference>
<keyword evidence="3" id="KW-0547">Nucleotide-binding</keyword>
<dbReference type="VEuPathDB" id="FungiDB:RhiirA1_537416"/>
<dbReference type="PANTHER" id="PTHR46716:SF1">
    <property type="entry name" value="MITOGEN-ACTIVATED PROTEIN KINASE KINASE KINASE 7"/>
    <property type="match status" value="1"/>
</dbReference>
<dbReference type="AlphaFoldDB" id="A0A2N1MGT5"/>
<evidence type="ECO:0000313" key="8">
    <source>
        <dbReference type="EMBL" id="PKK60845.1"/>
    </source>
</evidence>
<keyword evidence="4" id="KW-0418">Kinase</keyword>
<feature type="compositionally biased region" description="Basic and acidic residues" evidence="6">
    <location>
        <begin position="356"/>
        <end position="370"/>
    </location>
</feature>
<dbReference type="EMBL" id="LLXL01002441">
    <property type="protein sequence ID" value="PKK60845.1"/>
    <property type="molecule type" value="Genomic_DNA"/>
</dbReference>
<keyword evidence="5" id="KW-0067">ATP-binding</keyword>
<dbReference type="VEuPathDB" id="FungiDB:FUN_025629"/>
<evidence type="ECO:0000256" key="6">
    <source>
        <dbReference type="SAM" id="MobiDB-lite"/>
    </source>
</evidence>
<evidence type="ECO:0000256" key="3">
    <source>
        <dbReference type="ARBA" id="ARBA00022741"/>
    </source>
</evidence>
<proteinExistence type="predicted"/>
<protein>
    <recommendedName>
        <fullName evidence="7">Serine-threonine/tyrosine-protein kinase catalytic domain-containing protein</fullName>
    </recommendedName>
</protein>
<dbReference type="Pfam" id="PF07714">
    <property type="entry name" value="PK_Tyr_Ser-Thr"/>
    <property type="match status" value="1"/>
</dbReference>
<dbReference type="GO" id="GO:0004709">
    <property type="term" value="F:MAP kinase kinase kinase activity"/>
    <property type="evidence" value="ECO:0007669"/>
    <property type="project" value="TreeGrafter"/>
</dbReference>
<name>A0A2N1MGT5_9GLOM</name>
<dbReference type="InterPro" id="IPR001245">
    <property type="entry name" value="Ser-Thr/Tyr_kinase_cat_dom"/>
</dbReference>
<evidence type="ECO:0000256" key="4">
    <source>
        <dbReference type="ARBA" id="ARBA00022777"/>
    </source>
</evidence>
<reference evidence="8 9" key="2">
    <citation type="submission" date="2017-10" db="EMBL/GenBank/DDBJ databases">
        <title>Extensive intraspecific genome diversity in a model arbuscular mycorrhizal fungus.</title>
        <authorList>
            <person name="Chen E.C.H."/>
            <person name="Morin E."/>
            <person name="Baudet D."/>
            <person name="Noel J."/>
            <person name="Ndikumana S."/>
            <person name="Charron P."/>
            <person name="St-Onge C."/>
            <person name="Giorgi J."/>
            <person name="Grigoriev I.V."/>
            <person name="Roux C."/>
            <person name="Martin F.M."/>
            <person name="Corradi N."/>
        </authorList>
    </citation>
    <scope>NUCLEOTIDE SEQUENCE [LARGE SCALE GENOMIC DNA]</scope>
    <source>
        <strain evidence="8 9">C2</strain>
    </source>
</reference>
<dbReference type="VEuPathDB" id="FungiDB:RhiirA1_541840"/>
<organism evidence="8 9">
    <name type="scientific">Rhizophagus irregularis</name>
    <dbReference type="NCBI Taxonomy" id="588596"/>
    <lineage>
        <taxon>Eukaryota</taxon>
        <taxon>Fungi</taxon>
        <taxon>Fungi incertae sedis</taxon>
        <taxon>Mucoromycota</taxon>
        <taxon>Glomeromycotina</taxon>
        <taxon>Glomeromycetes</taxon>
        <taxon>Glomerales</taxon>
        <taxon>Glomeraceae</taxon>
        <taxon>Rhizophagus</taxon>
    </lineage>
</organism>
<dbReference type="GO" id="GO:0006955">
    <property type="term" value="P:immune response"/>
    <property type="evidence" value="ECO:0007669"/>
    <property type="project" value="TreeGrafter"/>
</dbReference>
<dbReference type="VEuPathDB" id="FungiDB:FUN_003334"/>
<evidence type="ECO:0000256" key="2">
    <source>
        <dbReference type="ARBA" id="ARBA00022679"/>
    </source>
</evidence>
<reference evidence="8 9" key="1">
    <citation type="submission" date="2016-04" db="EMBL/GenBank/DDBJ databases">
        <title>Genome analyses suggest a sexual origin of heterokaryosis in a supposedly ancient asexual fungus.</title>
        <authorList>
            <person name="Ropars J."/>
            <person name="Sedzielewska K."/>
            <person name="Noel J."/>
            <person name="Charron P."/>
            <person name="Farinelli L."/>
            <person name="Marton T."/>
            <person name="Kruger M."/>
            <person name="Pelin A."/>
            <person name="Brachmann A."/>
            <person name="Corradi N."/>
        </authorList>
    </citation>
    <scope>NUCLEOTIDE SEQUENCE [LARGE SCALE GENOMIC DNA]</scope>
    <source>
        <strain evidence="8 9">C2</strain>
    </source>
</reference>
<dbReference type="SUPFAM" id="SSF56112">
    <property type="entry name" value="Protein kinase-like (PK-like)"/>
    <property type="match status" value="1"/>
</dbReference>
<keyword evidence="1" id="KW-0723">Serine/threonine-protein kinase</keyword>
<feature type="compositionally biased region" description="Polar residues" evidence="6">
    <location>
        <begin position="390"/>
        <end position="405"/>
    </location>
</feature>
<dbReference type="VEuPathDB" id="FungiDB:RhiirFUN_025039"/>